<dbReference type="GO" id="GO:0006508">
    <property type="term" value="P:proteolysis"/>
    <property type="evidence" value="ECO:0007669"/>
    <property type="project" value="InterPro"/>
</dbReference>
<evidence type="ECO:0000313" key="3">
    <source>
        <dbReference type="EMBL" id="MBQ0933533.1"/>
    </source>
</evidence>
<name>A0A940YG31_9BURK</name>
<dbReference type="SUPFAM" id="SSF52096">
    <property type="entry name" value="ClpP/crotonase"/>
    <property type="match status" value="1"/>
</dbReference>
<dbReference type="InterPro" id="IPR029045">
    <property type="entry name" value="ClpP/crotonase-like_dom_sf"/>
</dbReference>
<dbReference type="InterPro" id="IPR005151">
    <property type="entry name" value="Tail-specific_protease"/>
</dbReference>
<dbReference type="PANTHER" id="PTHR32060">
    <property type="entry name" value="TAIL-SPECIFIC PROTEASE"/>
    <property type="match status" value="1"/>
</dbReference>
<dbReference type="PANTHER" id="PTHR32060:SF30">
    <property type="entry name" value="CARBOXY-TERMINAL PROCESSING PROTEASE CTPA"/>
    <property type="match status" value="1"/>
</dbReference>
<sequence>MRRRTLLSALACTTTATAGWAADPPSADLAGDVDIVAEVLTTLHPGALRYHDAGSLAAVLQQLRRAFTAPEADDGARYLALAGALATLRCGHSFANPANQSRRVAQALFDRPTRLPLRFRWLDGQMVVLPSPLQPDVAPGSVIEAIDGLAPDDWWRRLAPLARVDGHNLGKARRQLSLEEVDGQWPLFDVLQGLLIGGPASGAWRLQLRTPQGRQTTVELPAWSGEQRRAQARALAPAQGATPWSWTVRPDGVVLLRMPTWAVYNSRWDWQGWLNERLDELAADRAVRGLVIDLRGNEGGLDCGHPVIERLARAPSLLPQRRLVRYRRTPAHLNPVLDTWDDSFRDWGEAARPVDERFLALPPGPTTVQPRGARLTQPLAVLVDASNSSATFGFAQRVRQDRLGLLVGEPTGGNLRGINGGAFFFVRLPASGLSFDLPLIGYYPPEGAPLPEDAGLQPDHRVTPSLADIAAGRDVVLERALALLKQA</sequence>
<feature type="signal peptide" evidence="1">
    <location>
        <begin position="1"/>
        <end position="21"/>
    </location>
</feature>
<evidence type="ECO:0000259" key="2">
    <source>
        <dbReference type="Pfam" id="PF03572"/>
    </source>
</evidence>
<evidence type="ECO:0000313" key="4">
    <source>
        <dbReference type="Proteomes" id="UP000676246"/>
    </source>
</evidence>
<feature type="domain" description="Tail specific protease" evidence="2">
    <location>
        <begin position="255"/>
        <end position="461"/>
    </location>
</feature>
<keyword evidence="1" id="KW-0732">Signal</keyword>
<organism evidence="3 4">
    <name type="scientific">Ideonella alba</name>
    <dbReference type="NCBI Taxonomy" id="2824118"/>
    <lineage>
        <taxon>Bacteria</taxon>
        <taxon>Pseudomonadati</taxon>
        <taxon>Pseudomonadota</taxon>
        <taxon>Betaproteobacteria</taxon>
        <taxon>Burkholderiales</taxon>
        <taxon>Sphaerotilaceae</taxon>
        <taxon>Ideonella</taxon>
    </lineage>
</organism>
<dbReference type="GO" id="GO:0030288">
    <property type="term" value="C:outer membrane-bounded periplasmic space"/>
    <property type="evidence" value="ECO:0007669"/>
    <property type="project" value="TreeGrafter"/>
</dbReference>
<dbReference type="GO" id="GO:0008236">
    <property type="term" value="F:serine-type peptidase activity"/>
    <property type="evidence" value="ECO:0007669"/>
    <property type="project" value="InterPro"/>
</dbReference>
<protein>
    <recommendedName>
        <fullName evidence="2">Tail specific protease domain-containing protein</fullName>
    </recommendedName>
</protein>
<dbReference type="Pfam" id="PF03572">
    <property type="entry name" value="Peptidase_S41"/>
    <property type="match status" value="1"/>
</dbReference>
<dbReference type="Proteomes" id="UP000676246">
    <property type="component" value="Unassembled WGS sequence"/>
</dbReference>
<dbReference type="GO" id="GO:0004175">
    <property type="term" value="F:endopeptidase activity"/>
    <property type="evidence" value="ECO:0007669"/>
    <property type="project" value="TreeGrafter"/>
</dbReference>
<dbReference type="RefSeq" id="WP_210857194.1">
    <property type="nucleotide sequence ID" value="NZ_JAGQDD010000031.1"/>
</dbReference>
<dbReference type="AlphaFoldDB" id="A0A940YG31"/>
<accession>A0A940YG31</accession>
<keyword evidence="4" id="KW-1185">Reference proteome</keyword>
<evidence type="ECO:0000256" key="1">
    <source>
        <dbReference type="SAM" id="SignalP"/>
    </source>
</evidence>
<feature type="chain" id="PRO_5037980316" description="Tail specific protease domain-containing protein" evidence="1">
    <location>
        <begin position="22"/>
        <end position="487"/>
    </location>
</feature>
<reference evidence="3 4" key="1">
    <citation type="submission" date="2021-04" db="EMBL/GenBank/DDBJ databases">
        <title>The genome sequence of Ideonella sp. 3Y2.</title>
        <authorList>
            <person name="Liu Y."/>
        </authorList>
    </citation>
    <scope>NUCLEOTIDE SEQUENCE [LARGE SCALE GENOMIC DNA]</scope>
    <source>
        <strain evidence="3 4">3Y2</strain>
    </source>
</reference>
<comment type="caution">
    <text evidence="3">The sequence shown here is derived from an EMBL/GenBank/DDBJ whole genome shotgun (WGS) entry which is preliminary data.</text>
</comment>
<dbReference type="EMBL" id="JAGQDD010000031">
    <property type="protein sequence ID" value="MBQ0933533.1"/>
    <property type="molecule type" value="Genomic_DNA"/>
</dbReference>
<proteinExistence type="predicted"/>
<gene>
    <name evidence="3" type="ORF">KAK03_23910</name>
</gene>
<dbReference type="GO" id="GO:0007165">
    <property type="term" value="P:signal transduction"/>
    <property type="evidence" value="ECO:0007669"/>
    <property type="project" value="TreeGrafter"/>
</dbReference>
<dbReference type="Gene3D" id="3.90.226.10">
    <property type="entry name" value="2-enoyl-CoA Hydratase, Chain A, domain 1"/>
    <property type="match status" value="1"/>
</dbReference>